<dbReference type="Gene3D" id="1.10.8.550">
    <property type="entry name" value="Proto-chlorophyllide reductase 57 kD subunit B"/>
    <property type="match status" value="1"/>
</dbReference>
<evidence type="ECO:0000313" key="4">
    <source>
        <dbReference type="EMBL" id="ODS31441.1"/>
    </source>
</evidence>
<dbReference type="SUPFAM" id="SSF52402">
    <property type="entry name" value="Adenine nucleotide alpha hydrolases-like"/>
    <property type="match status" value="2"/>
</dbReference>
<dbReference type="PANTHER" id="PTHR46268:SF6">
    <property type="entry name" value="UNIVERSAL STRESS PROTEIN UP12"/>
    <property type="match status" value="1"/>
</dbReference>
<feature type="domain" description="Light-independent protochlorophyllide reductase subunit B-like C-terminal" evidence="3">
    <location>
        <begin position="377"/>
        <end position="421"/>
    </location>
</feature>
<protein>
    <submittedName>
        <fullName evidence="4">Universal stress protein UspA</fullName>
    </submittedName>
</protein>
<evidence type="ECO:0000259" key="3">
    <source>
        <dbReference type="Pfam" id="PF08369"/>
    </source>
</evidence>
<dbReference type="InterPro" id="IPR042298">
    <property type="entry name" value="P-CP_red_C"/>
</dbReference>
<evidence type="ECO:0000256" key="1">
    <source>
        <dbReference type="ARBA" id="ARBA00008791"/>
    </source>
</evidence>
<dbReference type="GO" id="GO:0016491">
    <property type="term" value="F:oxidoreductase activity"/>
    <property type="evidence" value="ECO:0007669"/>
    <property type="project" value="InterPro"/>
</dbReference>
<dbReference type="AlphaFoldDB" id="A0A1E3X744"/>
<evidence type="ECO:0000259" key="2">
    <source>
        <dbReference type="Pfam" id="PF00582"/>
    </source>
</evidence>
<dbReference type="Proteomes" id="UP000094056">
    <property type="component" value="Unassembled WGS sequence"/>
</dbReference>
<dbReference type="Pfam" id="PF00582">
    <property type="entry name" value="Usp"/>
    <property type="match status" value="2"/>
</dbReference>
<comment type="caution">
    <text evidence="4">The sequence shown here is derived from an EMBL/GenBank/DDBJ whole genome shotgun (WGS) entry which is preliminary data.</text>
</comment>
<dbReference type="GO" id="GO:0015979">
    <property type="term" value="P:photosynthesis"/>
    <property type="evidence" value="ECO:0007669"/>
    <property type="project" value="InterPro"/>
</dbReference>
<organism evidence="4 5">
    <name type="scientific">Candidatus Scalindua rubra</name>
    <dbReference type="NCBI Taxonomy" id="1872076"/>
    <lineage>
        <taxon>Bacteria</taxon>
        <taxon>Pseudomonadati</taxon>
        <taxon>Planctomycetota</taxon>
        <taxon>Candidatus Brocadiia</taxon>
        <taxon>Candidatus Brocadiales</taxon>
        <taxon>Candidatus Scalinduaceae</taxon>
        <taxon>Candidatus Scalindua</taxon>
    </lineage>
</organism>
<reference evidence="4 5" key="1">
    <citation type="submission" date="2016-07" db="EMBL/GenBank/DDBJ databases">
        <title>Draft genome of Scalindua rubra, obtained from a brine-seawater interface in the Red Sea, sheds light on salt adaptation in anammox bacteria.</title>
        <authorList>
            <person name="Speth D.R."/>
            <person name="Lagkouvardos I."/>
            <person name="Wang Y."/>
            <person name="Qian P.-Y."/>
            <person name="Dutilh B.E."/>
            <person name="Jetten M.S."/>
        </authorList>
    </citation>
    <scope>NUCLEOTIDE SEQUENCE [LARGE SCALE GENOMIC DNA]</scope>
    <source>
        <strain evidence="4">BSI-1</strain>
    </source>
</reference>
<dbReference type="EMBL" id="MAYW01000117">
    <property type="protein sequence ID" value="ODS31441.1"/>
    <property type="molecule type" value="Genomic_DNA"/>
</dbReference>
<dbReference type="GO" id="GO:0015995">
    <property type="term" value="P:chlorophyll biosynthetic process"/>
    <property type="evidence" value="ECO:0007669"/>
    <property type="project" value="InterPro"/>
</dbReference>
<comment type="similarity">
    <text evidence="1">Belongs to the universal stress protein A family.</text>
</comment>
<evidence type="ECO:0000313" key="5">
    <source>
        <dbReference type="Proteomes" id="UP000094056"/>
    </source>
</evidence>
<feature type="domain" description="UspA" evidence="2">
    <location>
        <begin position="169"/>
        <end position="325"/>
    </location>
</feature>
<dbReference type="CDD" id="cd00293">
    <property type="entry name" value="USP-like"/>
    <property type="match status" value="2"/>
</dbReference>
<dbReference type="PRINTS" id="PR01438">
    <property type="entry name" value="UNVRSLSTRESS"/>
</dbReference>
<name>A0A1E3X744_9BACT</name>
<sequence length="441" mass="50071">MYKKIFIPLDNSKYSNYCEDLGVSLATQLGSEIIGGHVYAAMLHNKRFREMESGLPERYQEENELKKQREFHNTLIGKGLRMISDSYLDSLEKKCQDEKIPFMRNIREGKNYLELVKDIKDADYDLVIIGALGLGEVNGNLIGSVCERVVRRINTDVLVVKNNRPLDGRVIVAVDGSEQSFAGVKIAGFLAKTYGMNIEAVSAFDHHYHLVAFAGIANVLSEEMGDVFKSDEQEKLHKEVIDRGLEKIYQDHLEKAARITRNRGIGIKTTILQGKPYDQILKHTERENPALLILGRTGVHSVNGLDMGSATENIIRMAKCNVLITNSPNNVKTNFFHPVKDKISKKTDHAVEKVTRDNSYVSRENGQYSEKKEEFIWAEEAKTRISKVPLFVKKMVVKQIEDYVRTKGVKEITSKIVEEAKTQWEDSMPFSKSTKLNTLQK</sequence>
<dbReference type="Pfam" id="PF08369">
    <property type="entry name" value="PCP_red"/>
    <property type="match status" value="1"/>
</dbReference>
<dbReference type="Gene3D" id="3.40.50.620">
    <property type="entry name" value="HUPs"/>
    <property type="match status" value="2"/>
</dbReference>
<dbReference type="InterPro" id="IPR013580">
    <property type="entry name" value="LI-POR_suB-like_C"/>
</dbReference>
<dbReference type="InterPro" id="IPR014729">
    <property type="entry name" value="Rossmann-like_a/b/a_fold"/>
</dbReference>
<dbReference type="PANTHER" id="PTHR46268">
    <property type="entry name" value="STRESS RESPONSE PROTEIN NHAX"/>
    <property type="match status" value="1"/>
</dbReference>
<proteinExistence type="inferred from homology"/>
<dbReference type="InterPro" id="IPR006015">
    <property type="entry name" value="Universal_stress_UspA"/>
</dbReference>
<accession>A0A1E3X744</accession>
<dbReference type="InterPro" id="IPR006016">
    <property type="entry name" value="UspA"/>
</dbReference>
<feature type="domain" description="UspA" evidence="2">
    <location>
        <begin position="1"/>
        <end position="161"/>
    </location>
</feature>
<gene>
    <name evidence="4" type="primary">uspA_1</name>
    <name evidence="4" type="ORF">SCARUB_03429</name>
</gene>